<proteinExistence type="predicted"/>
<sequence>MFALLLLIPSAANDTVAGFKLTPSKPTLGCISGACTPPPRQEDYRVPYEPDPLARNSKDRAFANDGTKCQVVGDKFCTSRGRTIFKTDFDD</sequence>
<organism evidence="1 2">
    <name type="scientific">Sphingomonas melonis</name>
    <dbReference type="NCBI Taxonomy" id="152682"/>
    <lineage>
        <taxon>Bacteria</taxon>
        <taxon>Pseudomonadati</taxon>
        <taxon>Pseudomonadota</taxon>
        <taxon>Alphaproteobacteria</taxon>
        <taxon>Sphingomonadales</taxon>
        <taxon>Sphingomonadaceae</taxon>
        <taxon>Sphingomonas</taxon>
    </lineage>
</organism>
<reference evidence="1 2" key="1">
    <citation type="submission" date="2015-01" db="EMBL/GenBank/DDBJ databases">
        <title>Genome of Sphingomonas taxi strain 30a.</title>
        <authorList>
            <person name="Eevers N."/>
            <person name="Van Hamme J."/>
            <person name="Bottos E."/>
            <person name="Weyens N."/>
            <person name="Vangronsveld J."/>
        </authorList>
    </citation>
    <scope>NUCLEOTIDE SEQUENCE [LARGE SCALE GENOMIC DNA]</scope>
    <source>
        <strain evidence="1 2">30a</strain>
    </source>
</reference>
<dbReference type="RefSeq" id="WP_017977587.1">
    <property type="nucleotide sequence ID" value="NZ_CP023705.1"/>
</dbReference>
<dbReference type="GeneID" id="93796574"/>
<gene>
    <name evidence="1" type="ORF">SR41_06025</name>
</gene>
<protein>
    <submittedName>
        <fullName evidence="1">Uncharacterized protein</fullName>
    </submittedName>
</protein>
<dbReference type="EMBL" id="JXTP01000022">
    <property type="protein sequence ID" value="KIU29031.1"/>
    <property type="molecule type" value="Genomic_DNA"/>
</dbReference>
<name>A0A0D1MNL9_9SPHN</name>
<evidence type="ECO:0000313" key="2">
    <source>
        <dbReference type="Proteomes" id="UP000033203"/>
    </source>
</evidence>
<dbReference type="Proteomes" id="UP000033203">
    <property type="component" value="Unassembled WGS sequence"/>
</dbReference>
<comment type="caution">
    <text evidence="1">The sequence shown here is derived from an EMBL/GenBank/DDBJ whole genome shotgun (WGS) entry which is preliminary data.</text>
</comment>
<accession>A0A0D1MNL9</accession>
<dbReference type="PATRIC" id="fig|1549858.7.peg.2954"/>
<evidence type="ECO:0000313" key="1">
    <source>
        <dbReference type="EMBL" id="KIU29031.1"/>
    </source>
</evidence>
<dbReference type="AlphaFoldDB" id="A0A0D1MNL9"/>